<evidence type="ECO:0000313" key="6">
    <source>
        <dbReference type="EMBL" id="TKI04293.1"/>
    </source>
</evidence>
<reference evidence="6 7" key="1">
    <citation type="submission" date="2019-04" db="EMBL/GenBank/DDBJ databases">
        <authorList>
            <person name="Li M."/>
            <person name="Gao C."/>
        </authorList>
    </citation>
    <scope>NUCLEOTIDE SEQUENCE [LARGE SCALE GENOMIC DNA]</scope>
    <source>
        <strain evidence="6 7">BGMRC 2031</strain>
    </source>
</reference>
<dbReference type="Gene3D" id="3.40.50.300">
    <property type="entry name" value="P-loop containing nucleotide triphosphate hydrolases"/>
    <property type="match status" value="1"/>
</dbReference>
<comment type="similarity">
    <text evidence="1">Belongs to the ABC transporter superfamily.</text>
</comment>
<dbReference type="InterPro" id="IPR027417">
    <property type="entry name" value="P-loop_NTPase"/>
</dbReference>
<dbReference type="Pfam" id="PF00005">
    <property type="entry name" value="ABC_tran"/>
    <property type="match status" value="1"/>
</dbReference>
<proteinExistence type="inferred from homology"/>
<dbReference type="InterPro" id="IPR003439">
    <property type="entry name" value="ABC_transporter-like_ATP-bd"/>
</dbReference>
<organism evidence="6 7">
    <name type="scientific">Martelella alba</name>
    <dbReference type="NCBI Taxonomy" id="2590451"/>
    <lineage>
        <taxon>Bacteria</taxon>
        <taxon>Pseudomonadati</taxon>
        <taxon>Pseudomonadota</taxon>
        <taxon>Alphaproteobacteria</taxon>
        <taxon>Hyphomicrobiales</taxon>
        <taxon>Aurantimonadaceae</taxon>
        <taxon>Martelella</taxon>
    </lineage>
</organism>
<evidence type="ECO:0000259" key="5">
    <source>
        <dbReference type="PROSITE" id="PS50893"/>
    </source>
</evidence>
<dbReference type="SUPFAM" id="SSF52540">
    <property type="entry name" value="P-loop containing nucleoside triphosphate hydrolases"/>
    <property type="match status" value="1"/>
</dbReference>
<evidence type="ECO:0000313" key="7">
    <source>
        <dbReference type="Proteomes" id="UP000305202"/>
    </source>
</evidence>
<dbReference type="Proteomes" id="UP000305202">
    <property type="component" value="Unassembled WGS sequence"/>
</dbReference>
<dbReference type="CDD" id="cd03293">
    <property type="entry name" value="ABC_NrtD_SsuB_transporters"/>
    <property type="match status" value="1"/>
</dbReference>
<gene>
    <name evidence="6" type="ORF">FCN80_18290</name>
</gene>
<keyword evidence="3" id="KW-0547">Nucleotide-binding</keyword>
<keyword evidence="4 6" id="KW-0067">ATP-binding</keyword>
<dbReference type="PANTHER" id="PTHR42788">
    <property type="entry name" value="TAURINE IMPORT ATP-BINDING PROTEIN-RELATED"/>
    <property type="match status" value="1"/>
</dbReference>
<protein>
    <submittedName>
        <fullName evidence="6">ABC transporter ATP-binding protein</fullName>
    </submittedName>
</protein>
<dbReference type="InterPro" id="IPR017871">
    <property type="entry name" value="ABC_transporter-like_CS"/>
</dbReference>
<dbReference type="InterPro" id="IPR003593">
    <property type="entry name" value="AAA+_ATPase"/>
</dbReference>
<dbReference type="EMBL" id="SZPQ01000030">
    <property type="protein sequence ID" value="TKI04293.1"/>
    <property type="molecule type" value="Genomic_DNA"/>
</dbReference>
<feature type="domain" description="ABC transporter" evidence="5">
    <location>
        <begin position="6"/>
        <end position="238"/>
    </location>
</feature>
<accession>A0ABY2SH18</accession>
<name>A0ABY2SH18_9HYPH</name>
<dbReference type="SMART" id="SM00382">
    <property type="entry name" value="AAA"/>
    <property type="match status" value="1"/>
</dbReference>
<dbReference type="GO" id="GO:0005524">
    <property type="term" value="F:ATP binding"/>
    <property type="evidence" value="ECO:0007669"/>
    <property type="project" value="UniProtKB-KW"/>
</dbReference>
<evidence type="ECO:0000256" key="2">
    <source>
        <dbReference type="ARBA" id="ARBA00022448"/>
    </source>
</evidence>
<evidence type="ECO:0000256" key="3">
    <source>
        <dbReference type="ARBA" id="ARBA00022741"/>
    </source>
</evidence>
<dbReference type="PROSITE" id="PS50893">
    <property type="entry name" value="ABC_TRANSPORTER_2"/>
    <property type="match status" value="1"/>
</dbReference>
<dbReference type="PANTHER" id="PTHR42788:SF13">
    <property type="entry name" value="ALIPHATIC SULFONATES IMPORT ATP-BINDING PROTEIN SSUB"/>
    <property type="match status" value="1"/>
</dbReference>
<sequence length="262" mass="29114">MSSTALTISSLSKTFKTNQGKSLLALEEINLTIEEGEFVAIVGASGSGKSTLLRIISGLMEASSGHVQAYGKTISAPGADRAMVFQRDCLLPWKSVIDNVAYGLTLSGVRKREAHRRVQRYIDVAGLKGFEHAYPHQLSGGMRQRANVARAMAMDPKLLMMDEPFAALDSQTREIMQAELLRIWEDSRKTVLMITHQIDEAVYLADRIVVFSARPGKVKQSITVPFPRPRTLHLKRTPEFGAIVDKIWEMIEEEVKQSLTEG</sequence>
<evidence type="ECO:0000256" key="4">
    <source>
        <dbReference type="ARBA" id="ARBA00022840"/>
    </source>
</evidence>
<dbReference type="RefSeq" id="WP_136991605.1">
    <property type="nucleotide sequence ID" value="NZ_SZPQ01000030.1"/>
</dbReference>
<keyword evidence="2" id="KW-0813">Transport</keyword>
<keyword evidence="7" id="KW-1185">Reference proteome</keyword>
<dbReference type="PROSITE" id="PS00211">
    <property type="entry name" value="ABC_TRANSPORTER_1"/>
    <property type="match status" value="1"/>
</dbReference>
<comment type="caution">
    <text evidence="6">The sequence shown here is derived from an EMBL/GenBank/DDBJ whole genome shotgun (WGS) entry which is preliminary data.</text>
</comment>
<dbReference type="InterPro" id="IPR050166">
    <property type="entry name" value="ABC_transporter_ATP-bind"/>
</dbReference>
<evidence type="ECO:0000256" key="1">
    <source>
        <dbReference type="ARBA" id="ARBA00005417"/>
    </source>
</evidence>